<organism evidence="14 15">
    <name type="scientific">Fictibacillus terranigra</name>
    <dbReference type="NCBI Taxonomy" id="3058424"/>
    <lineage>
        <taxon>Bacteria</taxon>
        <taxon>Bacillati</taxon>
        <taxon>Bacillota</taxon>
        <taxon>Bacilli</taxon>
        <taxon>Bacillales</taxon>
        <taxon>Fictibacillaceae</taxon>
        <taxon>Fictibacillus</taxon>
    </lineage>
</organism>
<comment type="cofactor">
    <cofactor evidence="11">
        <name>FAD</name>
        <dbReference type="ChEBI" id="CHEBI:57692"/>
    </cofactor>
    <text evidence="11">Binds 1 FAD per subunit.</text>
</comment>
<keyword evidence="5 11" id="KW-0274">FAD</keyword>
<sequence length="482" mass="51585">MVVGEFTQKRQLIIAGGGPGGYNAAIRAAQLGMEVTIIEKDKLGGVCLNTGCIPSKTLTHAAAAYASLPHLNEMGIQTGAPGFELQNFKEYQQKTVSALQKGVEALCKANKIEVIKGTATFMSENRIGVDSGHHYEMYEYERAIIAVGASPVMPEGIAPVEGKIISANDLPTLHELPEHLVVSGSDYISLETAVAYRNLGSNVSIFCMDDTFGLDETVAKELHRVLKKLKIKVFKNSTLLEACSYESHVAITVQTDQEKLTLEGSHLLISGQYKPNTQGLGLDFLKMSTDDQGFIVINEYGETSVKGIYAVGDCTIGIKLASKAIKQGKVAAERISGMNSTFNLALVPLVIHTVPPIASVGMTEGEAKQEGYKVKTGQFAMGGNGFAGLAGQKEGLTKLVMDEENELILGVHMMGAGAAELIQSGTTALEMVAREEDLAYPVYAHPSLSEAWLEAVENASGKAIHIPPSRKKAATRKTTFHV</sequence>
<evidence type="ECO:0000259" key="12">
    <source>
        <dbReference type="Pfam" id="PF02852"/>
    </source>
</evidence>
<reference evidence="14" key="1">
    <citation type="submission" date="2023-06" db="EMBL/GenBank/DDBJ databases">
        <title>Draft Genome Sequences of Representative Paenibacillus Polymyxa, Bacillus cereus, Fictibacillus sp., and Brevibacillus agri Strains Isolated from Amazonian Dark Earth.</title>
        <authorList>
            <person name="Pellegrinetti T.A."/>
            <person name="Cunha I.C.M."/>
            <person name="Chaves M.G."/>
            <person name="Freitas A.S."/>
            <person name="Silva A.V.R."/>
            <person name="Tsai S.M."/>
            <person name="Mendes L.W."/>
        </authorList>
    </citation>
    <scope>NUCLEOTIDE SEQUENCE</scope>
    <source>
        <strain evidence="14">CENA-BCM004</strain>
    </source>
</reference>
<dbReference type="RefSeq" id="WP_290401795.1">
    <property type="nucleotide sequence ID" value="NZ_JAUHLN010000006.1"/>
</dbReference>
<keyword evidence="4 11" id="KW-0285">Flavoprotein</keyword>
<evidence type="ECO:0000256" key="2">
    <source>
        <dbReference type="ARBA" id="ARBA00012608"/>
    </source>
</evidence>
<name>A0ABT8ECQ2_9BACL</name>
<dbReference type="EC" id="1.8.1.4" evidence="2 11"/>
<dbReference type="PRINTS" id="PR00411">
    <property type="entry name" value="PNDRDTASEI"/>
</dbReference>
<dbReference type="InterPro" id="IPR016156">
    <property type="entry name" value="FAD/NAD-linked_Rdtase_dimer_sf"/>
</dbReference>
<dbReference type="Pfam" id="PF02852">
    <property type="entry name" value="Pyr_redox_dim"/>
    <property type="match status" value="1"/>
</dbReference>
<dbReference type="PRINTS" id="PR00368">
    <property type="entry name" value="FADPNR"/>
</dbReference>
<dbReference type="Gene3D" id="3.30.390.30">
    <property type="match status" value="1"/>
</dbReference>
<proteinExistence type="inferred from homology"/>
<evidence type="ECO:0000256" key="10">
    <source>
        <dbReference type="ARBA" id="ARBA00049187"/>
    </source>
</evidence>
<dbReference type="EMBL" id="JAUHLN010000006">
    <property type="protein sequence ID" value="MDN4075689.1"/>
    <property type="molecule type" value="Genomic_DNA"/>
</dbReference>
<feature type="domain" description="Pyridine nucleotide-disulphide oxidoreductase dimerisation" evidence="12">
    <location>
        <begin position="347"/>
        <end position="455"/>
    </location>
</feature>
<dbReference type="Pfam" id="PF07992">
    <property type="entry name" value="Pyr_redox_2"/>
    <property type="match status" value="1"/>
</dbReference>
<dbReference type="PROSITE" id="PS00076">
    <property type="entry name" value="PYRIDINE_REDOX_1"/>
    <property type="match status" value="1"/>
</dbReference>
<accession>A0ABT8ECQ2</accession>
<protein>
    <recommendedName>
        <fullName evidence="3 11">Dihydrolipoyl dehydrogenase</fullName>
        <ecNumber evidence="2 11">1.8.1.4</ecNumber>
    </recommendedName>
</protein>
<dbReference type="InterPro" id="IPR006258">
    <property type="entry name" value="Lipoamide_DH"/>
</dbReference>
<dbReference type="GO" id="GO:0004148">
    <property type="term" value="F:dihydrolipoyl dehydrogenase (NADH) activity"/>
    <property type="evidence" value="ECO:0007669"/>
    <property type="project" value="UniProtKB-EC"/>
</dbReference>
<dbReference type="SUPFAM" id="SSF51905">
    <property type="entry name" value="FAD/NAD(P)-binding domain"/>
    <property type="match status" value="1"/>
</dbReference>
<dbReference type="NCBIfam" id="TIGR01350">
    <property type="entry name" value="lipoamide_DH"/>
    <property type="match status" value="1"/>
</dbReference>
<evidence type="ECO:0000256" key="3">
    <source>
        <dbReference type="ARBA" id="ARBA00016961"/>
    </source>
</evidence>
<evidence type="ECO:0000256" key="11">
    <source>
        <dbReference type="RuleBase" id="RU003692"/>
    </source>
</evidence>
<dbReference type="InterPro" id="IPR001100">
    <property type="entry name" value="Pyr_nuc-diS_OxRdtase"/>
</dbReference>
<feature type="domain" description="FAD/NAD(P)-binding" evidence="13">
    <location>
        <begin position="11"/>
        <end position="328"/>
    </location>
</feature>
<gene>
    <name evidence="14" type="primary">lpdA</name>
    <name evidence="14" type="ORF">QYF49_22260</name>
</gene>
<keyword evidence="7 11" id="KW-0520">NAD</keyword>
<dbReference type="Proteomes" id="UP001168694">
    <property type="component" value="Unassembled WGS sequence"/>
</dbReference>
<dbReference type="PANTHER" id="PTHR22912:SF151">
    <property type="entry name" value="DIHYDROLIPOYL DEHYDROGENASE, MITOCHONDRIAL"/>
    <property type="match status" value="1"/>
</dbReference>
<evidence type="ECO:0000256" key="6">
    <source>
        <dbReference type="ARBA" id="ARBA00023002"/>
    </source>
</evidence>
<keyword evidence="6 11" id="KW-0560">Oxidoreductase</keyword>
<comment type="catalytic activity">
    <reaction evidence="10 11">
        <text>N(6)-[(R)-dihydrolipoyl]-L-lysyl-[protein] + NAD(+) = N(6)-[(R)-lipoyl]-L-lysyl-[protein] + NADH + H(+)</text>
        <dbReference type="Rhea" id="RHEA:15045"/>
        <dbReference type="Rhea" id="RHEA-COMP:10474"/>
        <dbReference type="Rhea" id="RHEA-COMP:10475"/>
        <dbReference type="ChEBI" id="CHEBI:15378"/>
        <dbReference type="ChEBI" id="CHEBI:57540"/>
        <dbReference type="ChEBI" id="CHEBI:57945"/>
        <dbReference type="ChEBI" id="CHEBI:83099"/>
        <dbReference type="ChEBI" id="CHEBI:83100"/>
        <dbReference type="EC" id="1.8.1.4"/>
    </reaction>
</comment>
<comment type="similarity">
    <text evidence="1 11">Belongs to the class-I pyridine nucleotide-disulfide oxidoreductase family.</text>
</comment>
<dbReference type="InterPro" id="IPR023753">
    <property type="entry name" value="FAD/NAD-binding_dom"/>
</dbReference>
<evidence type="ECO:0000256" key="5">
    <source>
        <dbReference type="ARBA" id="ARBA00022827"/>
    </source>
</evidence>
<evidence type="ECO:0000256" key="1">
    <source>
        <dbReference type="ARBA" id="ARBA00007532"/>
    </source>
</evidence>
<evidence type="ECO:0000259" key="13">
    <source>
        <dbReference type="Pfam" id="PF07992"/>
    </source>
</evidence>
<keyword evidence="8" id="KW-1015">Disulfide bond</keyword>
<evidence type="ECO:0000256" key="4">
    <source>
        <dbReference type="ARBA" id="ARBA00022630"/>
    </source>
</evidence>
<evidence type="ECO:0000256" key="7">
    <source>
        <dbReference type="ARBA" id="ARBA00023027"/>
    </source>
</evidence>
<dbReference type="PANTHER" id="PTHR22912">
    <property type="entry name" value="DISULFIDE OXIDOREDUCTASE"/>
    <property type="match status" value="1"/>
</dbReference>
<dbReference type="InterPro" id="IPR050151">
    <property type="entry name" value="Class-I_Pyr_Nuc-Dis_Oxidored"/>
</dbReference>
<evidence type="ECO:0000313" key="15">
    <source>
        <dbReference type="Proteomes" id="UP001168694"/>
    </source>
</evidence>
<keyword evidence="15" id="KW-1185">Reference proteome</keyword>
<dbReference type="Gene3D" id="3.50.50.60">
    <property type="entry name" value="FAD/NAD(P)-binding domain"/>
    <property type="match status" value="2"/>
</dbReference>
<dbReference type="SUPFAM" id="SSF55424">
    <property type="entry name" value="FAD/NAD-linked reductases, dimerisation (C-terminal) domain"/>
    <property type="match status" value="1"/>
</dbReference>
<evidence type="ECO:0000313" key="14">
    <source>
        <dbReference type="EMBL" id="MDN4075689.1"/>
    </source>
</evidence>
<dbReference type="InterPro" id="IPR036188">
    <property type="entry name" value="FAD/NAD-bd_sf"/>
</dbReference>
<evidence type="ECO:0000256" key="8">
    <source>
        <dbReference type="ARBA" id="ARBA00023157"/>
    </source>
</evidence>
<comment type="caution">
    <text evidence="14">The sequence shown here is derived from an EMBL/GenBank/DDBJ whole genome shotgun (WGS) entry which is preliminary data.</text>
</comment>
<comment type="miscellaneous">
    <text evidence="11">The active site is a redox-active disulfide bond.</text>
</comment>
<keyword evidence="9 11" id="KW-0676">Redox-active center</keyword>
<evidence type="ECO:0000256" key="9">
    <source>
        <dbReference type="ARBA" id="ARBA00023284"/>
    </source>
</evidence>
<dbReference type="InterPro" id="IPR012999">
    <property type="entry name" value="Pyr_OxRdtase_I_AS"/>
</dbReference>
<dbReference type="InterPro" id="IPR004099">
    <property type="entry name" value="Pyr_nucl-diS_OxRdtase_dimer"/>
</dbReference>
<dbReference type="PIRSF" id="PIRSF000350">
    <property type="entry name" value="Mercury_reductase_MerA"/>
    <property type="match status" value="1"/>
</dbReference>